<reference evidence="2 3" key="1">
    <citation type="submission" date="2018-11" db="EMBL/GenBank/DDBJ databases">
        <title>Genome assembly of Steccherinum ochraceum LE-BIN_3174, the white-rot fungus of the Steccherinaceae family (The Residual Polyporoid clade, Polyporales, Basidiomycota).</title>
        <authorList>
            <person name="Fedorova T.V."/>
            <person name="Glazunova O.A."/>
            <person name="Landesman E.O."/>
            <person name="Moiseenko K.V."/>
            <person name="Psurtseva N.V."/>
            <person name="Savinova O.S."/>
            <person name="Shakhova N.V."/>
            <person name="Tyazhelova T.V."/>
            <person name="Vasina D.V."/>
        </authorList>
    </citation>
    <scope>NUCLEOTIDE SEQUENCE [LARGE SCALE GENOMIC DNA]</scope>
    <source>
        <strain evidence="2 3">LE-BIN_3174</strain>
    </source>
</reference>
<accession>A0A4R0RLB4</accession>
<gene>
    <name evidence="2" type="ORF">EIP91_002014</name>
</gene>
<comment type="caution">
    <text evidence="2">The sequence shown here is derived from an EMBL/GenBank/DDBJ whole genome shotgun (WGS) entry which is preliminary data.</text>
</comment>
<evidence type="ECO:0000256" key="1">
    <source>
        <dbReference type="SAM" id="MobiDB-lite"/>
    </source>
</evidence>
<dbReference type="AlphaFoldDB" id="A0A4R0RLB4"/>
<feature type="compositionally biased region" description="Low complexity" evidence="1">
    <location>
        <begin position="27"/>
        <end position="69"/>
    </location>
</feature>
<organism evidence="2 3">
    <name type="scientific">Steccherinum ochraceum</name>
    <dbReference type="NCBI Taxonomy" id="92696"/>
    <lineage>
        <taxon>Eukaryota</taxon>
        <taxon>Fungi</taxon>
        <taxon>Dikarya</taxon>
        <taxon>Basidiomycota</taxon>
        <taxon>Agaricomycotina</taxon>
        <taxon>Agaricomycetes</taxon>
        <taxon>Polyporales</taxon>
        <taxon>Steccherinaceae</taxon>
        <taxon>Steccherinum</taxon>
    </lineage>
</organism>
<dbReference type="Proteomes" id="UP000292702">
    <property type="component" value="Unassembled WGS sequence"/>
</dbReference>
<protein>
    <submittedName>
        <fullName evidence="2">Uncharacterized protein</fullName>
    </submittedName>
</protein>
<dbReference type="STRING" id="92696.A0A4R0RLB4"/>
<name>A0A4R0RLB4_9APHY</name>
<keyword evidence="3" id="KW-1185">Reference proteome</keyword>
<feature type="region of interest" description="Disordered" evidence="1">
    <location>
        <begin position="1"/>
        <end position="85"/>
    </location>
</feature>
<evidence type="ECO:0000313" key="2">
    <source>
        <dbReference type="EMBL" id="TCD65899.1"/>
    </source>
</evidence>
<proteinExistence type="predicted"/>
<feature type="compositionally biased region" description="Pro residues" evidence="1">
    <location>
        <begin position="14"/>
        <end position="23"/>
    </location>
</feature>
<sequence>MSNKDYYGGGQQPYYPPAGPPPGQGGYYPQQPQQAYQGPPQGYGQQYGQPQYGGQPGYGQQPYGGQYQGQPPPQPVYVSKRRVEEPMDSAHVSQECACAAAQKKSAVTVSSEREFMNFLLLRIMPFFTTPRGGFDRTAPIYSHDPYAFSMYFRT</sequence>
<evidence type="ECO:0000313" key="3">
    <source>
        <dbReference type="Proteomes" id="UP000292702"/>
    </source>
</evidence>
<dbReference type="EMBL" id="RWJN01000158">
    <property type="protein sequence ID" value="TCD65899.1"/>
    <property type="molecule type" value="Genomic_DNA"/>
</dbReference>